<protein>
    <submittedName>
        <fullName evidence="3">Uncharacterized protein</fullName>
    </submittedName>
</protein>
<dbReference type="Proteomes" id="UP000035016">
    <property type="component" value="Chromosome Chromosome"/>
</dbReference>
<reference evidence="3 4" key="1">
    <citation type="submission" date="2015-02" db="EMBL/GenBank/DDBJ databases">
        <authorList>
            <person name="Gomez-Escribano P.J."/>
        </authorList>
    </citation>
    <scope>NUCLEOTIDE SEQUENCE [LARGE SCALE GENOMIC DNA]</scope>
    <source>
        <strain evidence="4">C34 (DSM 42122 / NRRL B-24963)</strain>
    </source>
</reference>
<feature type="transmembrane region" description="Helical" evidence="2">
    <location>
        <begin position="64"/>
        <end position="85"/>
    </location>
</feature>
<gene>
    <name evidence="3" type="primary">sle_19360</name>
</gene>
<evidence type="ECO:0000256" key="1">
    <source>
        <dbReference type="SAM" id="MobiDB-lite"/>
    </source>
</evidence>
<keyword evidence="2" id="KW-1133">Transmembrane helix</keyword>
<evidence type="ECO:0000256" key="2">
    <source>
        <dbReference type="SAM" id="Phobius"/>
    </source>
</evidence>
<evidence type="ECO:0000313" key="3">
    <source>
        <dbReference type="EMBL" id="CQR61397.1"/>
    </source>
</evidence>
<dbReference type="AlphaFoldDB" id="A0A0F7VV46"/>
<proteinExistence type="predicted"/>
<evidence type="ECO:0000313" key="4">
    <source>
        <dbReference type="Proteomes" id="UP000035016"/>
    </source>
</evidence>
<sequence>MARPAPLVHFGVNAVNVPLTKTAYEDAATRAAWRRAAVSRLCAFLLSLASFVIWSYVVLLTPVWTLWVLMPVLFVLIHVAMLTTVKVSGILSLRRVLRVFPWRSFPGAASTAKNGTTRLSFPDPEHPAGRHVSLAYGNWLGSGYTFWIRKVRSGEVGEVWFAGDPRFLGVVAVPGPRRLVRVAQREAVDTRMPARRRGVSSEARERARAAGARVG</sequence>
<feature type="region of interest" description="Disordered" evidence="1">
    <location>
        <begin position="191"/>
        <end position="215"/>
    </location>
</feature>
<name>A0A0F7VV46_STRLW</name>
<keyword evidence="2" id="KW-0472">Membrane</keyword>
<keyword evidence="2" id="KW-0812">Transmembrane</keyword>
<feature type="transmembrane region" description="Helical" evidence="2">
    <location>
        <begin position="37"/>
        <end position="58"/>
    </location>
</feature>
<dbReference type="KEGG" id="sle:sle_19360"/>
<dbReference type="EMBL" id="LN831790">
    <property type="protein sequence ID" value="CQR61397.1"/>
    <property type="molecule type" value="Genomic_DNA"/>
</dbReference>
<organism evidence="3 4">
    <name type="scientific">Streptomyces leeuwenhoekii</name>
    <dbReference type="NCBI Taxonomy" id="1437453"/>
    <lineage>
        <taxon>Bacteria</taxon>
        <taxon>Bacillati</taxon>
        <taxon>Actinomycetota</taxon>
        <taxon>Actinomycetes</taxon>
        <taxon>Kitasatosporales</taxon>
        <taxon>Streptomycetaceae</taxon>
        <taxon>Streptomyces</taxon>
    </lineage>
</organism>
<accession>A0A0F7VV46</accession>